<dbReference type="KEGG" id="pcav:D3880_17525"/>
<dbReference type="Proteomes" id="UP000265560">
    <property type="component" value="Chromosome"/>
</dbReference>
<dbReference type="OrthoDB" id="1551210at2"/>
<protein>
    <recommendedName>
        <fullName evidence="1">Transposase DDE domain-containing protein</fullName>
    </recommendedName>
</protein>
<evidence type="ECO:0000313" key="2">
    <source>
        <dbReference type="EMBL" id="AYC34050.1"/>
    </source>
</evidence>
<dbReference type="EMBL" id="CP032419">
    <property type="protein sequence ID" value="AYC34050.1"/>
    <property type="molecule type" value="Genomic_DNA"/>
</dbReference>
<name>A0A385Z6C5_9PSED</name>
<reference evidence="3" key="1">
    <citation type="submission" date="2018-09" db="EMBL/GenBank/DDBJ databases">
        <authorList>
            <person name="Zhu H."/>
        </authorList>
    </citation>
    <scope>NUCLEOTIDE SEQUENCE [LARGE SCALE GENOMIC DNA]</scope>
    <source>
        <strain evidence="3">K2W31S-8</strain>
    </source>
</reference>
<dbReference type="AlphaFoldDB" id="A0A385Z6C5"/>
<dbReference type="InterPro" id="IPR025668">
    <property type="entry name" value="Tnp_DDE_dom"/>
</dbReference>
<feature type="domain" description="Transposase DDE" evidence="1">
    <location>
        <begin position="2"/>
        <end position="81"/>
    </location>
</feature>
<proteinExistence type="predicted"/>
<accession>A0A385Z6C5</accession>
<evidence type="ECO:0000259" key="1">
    <source>
        <dbReference type="Pfam" id="PF13586"/>
    </source>
</evidence>
<dbReference type="Pfam" id="PF13586">
    <property type="entry name" value="DDE_Tnp_1_2"/>
    <property type="match status" value="1"/>
</dbReference>
<organism evidence="2 3">
    <name type="scientific">Pseudomonas cavernae</name>
    <dbReference type="NCBI Taxonomy" id="2320867"/>
    <lineage>
        <taxon>Bacteria</taxon>
        <taxon>Pseudomonadati</taxon>
        <taxon>Pseudomonadota</taxon>
        <taxon>Gammaproteobacteria</taxon>
        <taxon>Pseudomonadales</taxon>
        <taxon>Pseudomonadaceae</taxon>
        <taxon>Pseudomonas</taxon>
    </lineage>
</organism>
<evidence type="ECO:0000313" key="3">
    <source>
        <dbReference type="Proteomes" id="UP000265560"/>
    </source>
</evidence>
<gene>
    <name evidence="2" type="ORF">D3880_17525</name>
</gene>
<keyword evidence="3" id="KW-1185">Reference proteome</keyword>
<sequence>MYDANLLLAWLEARKIQAVIPPKTNRVEQRSSDWYLYKERHVVECLFSKLKYYRRIATRFEKKASHFKSMLAFAAVLLWLR</sequence>